<evidence type="ECO:0000313" key="12">
    <source>
        <dbReference type="Proteomes" id="UP000838878"/>
    </source>
</evidence>
<sequence length="609" mass="69374">MHFQKSLPRLPIPALNNTTDRYLNALRPLLNNEEYSKATMRTNKFLNNEGKILQSKLIAKDKTNKHTSYISDYWFDFYLKDRSPLPINYNPLLVFNNDIRPEYNNQLIRATNLLLSAIRFTLSLREEILEPEVYHLNPQKSNTPLFRTVTGLLPESLSWYGAYLFKAFPLDMSQFNGLFNATRIPLLNKDKIFRDPTCNHVVVQKGGNFYTFDVLDSDGNLLPPTEILGNLSKILNDNSPQASYPLGVLTCQNRDTWAKQRAHLEETGNSEVLKKIDSAIINLILDDTIIGDNNYKLLEEYLHSDGLNRWFDKSCSLIVTKDGTSGVNFEHSWGDGVAVLRFFQDIYQETTTKPFIHPDSKPSDNHITVKQLEFNIDDKTKSFVDNAKKEYKDWCDSLSIDYILYEGLTKGACKKFKVSPDCIVQLSFQAAYHLLHNKYVGTYESCSTSAFKHGRTETMRPCTENTKTFCDKLHSNKSSKEELRSIMQECSSAHSELVKQAAMGQGFDRHMFALMKIAEENNMPRPEIYDSYEYKFLNKSILSTSTLAAPSMYAGAFGPVTKEGFGIAYTAFPDKFGVAITSYKAHNSSTEFVKALNKSFVDITQILTS</sequence>
<evidence type="ECO:0000256" key="4">
    <source>
        <dbReference type="ARBA" id="ARBA00022679"/>
    </source>
</evidence>
<keyword evidence="3" id="KW-0813">Transport</keyword>
<dbReference type="GO" id="GO:0004095">
    <property type="term" value="F:carnitine O-palmitoyltransferase activity"/>
    <property type="evidence" value="ECO:0007669"/>
    <property type="project" value="TreeGrafter"/>
</dbReference>
<dbReference type="Gene3D" id="1.20.1280.180">
    <property type="match status" value="1"/>
</dbReference>
<comment type="similarity">
    <text evidence="2">Belongs to the carnitine/choline acetyltransferase family.</text>
</comment>
<organism evidence="11 12">
    <name type="scientific">Brenthis ino</name>
    <name type="common">lesser marbled fritillary</name>
    <dbReference type="NCBI Taxonomy" id="405034"/>
    <lineage>
        <taxon>Eukaryota</taxon>
        <taxon>Metazoa</taxon>
        <taxon>Ecdysozoa</taxon>
        <taxon>Arthropoda</taxon>
        <taxon>Hexapoda</taxon>
        <taxon>Insecta</taxon>
        <taxon>Pterygota</taxon>
        <taxon>Neoptera</taxon>
        <taxon>Endopterygota</taxon>
        <taxon>Lepidoptera</taxon>
        <taxon>Glossata</taxon>
        <taxon>Ditrysia</taxon>
        <taxon>Papilionoidea</taxon>
        <taxon>Nymphalidae</taxon>
        <taxon>Heliconiinae</taxon>
        <taxon>Argynnini</taxon>
        <taxon>Brenthis</taxon>
    </lineage>
</organism>
<feature type="domain" description="Choline/carnitine acyltransferase" evidence="10">
    <location>
        <begin position="10"/>
        <end position="598"/>
    </location>
</feature>
<dbReference type="AlphaFoldDB" id="A0A8J9U649"/>
<evidence type="ECO:0000259" key="10">
    <source>
        <dbReference type="Pfam" id="PF00755"/>
    </source>
</evidence>
<keyword evidence="12" id="KW-1185">Reference proteome</keyword>
<feature type="active site" description="Proton acceptor" evidence="9">
    <location>
        <position position="331"/>
    </location>
</feature>
<evidence type="ECO:0000256" key="5">
    <source>
        <dbReference type="ARBA" id="ARBA00022832"/>
    </source>
</evidence>
<dbReference type="EMBL" id="OV170221">
    <property type="protein sequence ID" value="CAH0714517.1"/>
    <property type="molecule type" value="Genomic_DNA"/>
</dbReference>
<dbReference type="Gene3D" id="1.10.275.20">
    <property type="entry name" value="Choline/Carnitine o-acyltransferase"/>
    <property type="match status" value="1"/>
</dbReference>
<dbReference type="UniPathway" id="UPA00659"/>
<dbReference type="InterPro" id="IPR039551">
    <property type="entry name" value="Cho/carn_acyl_trans"/>
</dbReference>
<accession>A0A8J9U649</accession>
<dbReference type="InterPro" id="IPR023213">
    <property type="entry name" value="CAT-like_dom_sf"/>
</dbReference>
<evidence type="ECO:0000256" key="1">
    <source>
        <dbReference type="ARBA" id="ARBA00005005"/>
    </source>
</evidence>
<dbReference type="Proteomes" id="UP000838878">
    <property type="component" value="Chromosome 1"/>
</dbReference>
<dbReference type="GO" id="GO:0006635">
    <property type="term" value="P:fatty acid beta-oxidation"/>
    <property type="evidence" value="ECO:0007669"/>
    <property type="project" value="UniProtKB-UniPathway"/>
</dbReference>
<evidence type="ECO:0000256" key="8">
    <source>
        <dbReference type="ARBA" id="ARBA00048999"/>
    </source>
</evidence>
<gene>
    <name evidence="11" type="ORF">BINO364_LOCUS1557</name>
</gene>
<dbReference type="OrthoDB" id="240216at2759"/>
<keyword evidence="6" id="KW-0443">Lipid metabolism</keyword>
<dbReference type="Pfam" id="PF00755">
    <property type="entry name" value="Carn_acyltransf"/>
    <property type="match status" value="1"/>
</dbReference>
<dbReference type="SUPFAM" id="SSF52777">
    <property type="entry name" value="CoA-dependent acyltransferases"/>
    <property type="match status" value="2"/>
</dbReference>
<evidence type="ECO:0000256" key="6">
    <source>
        <dbReference type="ARBA" id="ARBA00023098"/>
    </source>
</evidence>
<comment type="catalytic activity">
    <reaction evidence="8">
        <text>4,8-dimethylnonanoyl-CoA + (R)-carnitine = O-4,8-dimethylnonanoyl-(R)-carnitine + CoA</text>
        <dbReference type="Rhea" id="RHEA:44860"/>
        <dbReference type="ChEBI" id="CHEBI:16347"/>
        <dbReference type="ChEBI" id="CHEBI:57287"/>
        <dbReference type="ChEBI" id="CHEBI:77061"/>
        <dbReference type="ChEBI" id="CHEBI:84654"/>
    </reaction>
</comment>
<comment type="pathway">
    <text evidence="1">Lipid metabolism; fatty acid beta-oxidation.</text>
</comment>
<dbReference type="Gene3D" id="3.30.559.70">
    <property type="entry name" value="Choline/Carnitine o-acyltransferase, domain 2"/>
    <property type="match status" value="1"/>
</dbReference>
<feature type="non-terminal residue" evidence="11">
    <location>
        <position position="609"/>
    </location>
</feature>
<evidence type="ECO:0000313" key="11">
    <source>
        <dbReference type="EMBL" id="CAH0714517.1"/>
    </source>
</evidence>
<dbReference type="InterPro" id="IPR000542">
    <property type="entry name" value="Carn_acyl_trans"/>
</dbReference>
<proteinExistence type="inferred from homology"/>
<keyword evidence="7" id="KW-0012">Acyltransferase</keyword>
<reference evidence="11" key="1">
    <citation type="submission" date="2021-12" db="EMBL/GenBank/DDBJ databases">
        <authorList>
            <person name="Martin H S."/>
        </authorList>
    </citation>
    <scope>NUCLEOTIDE SEQUENCE</scope>
</reference>
<dbReference type="GO" id="GO:0005739">
    <property type="term" value="C:mitochondrion"/>
    <property type="evidence" value="ECO:0007669"/>
    <property type="project" value="TreeGrafter"/>
</dbReference>
<dbReference type="PANTHER" id="PTHR22589:SF16">
    <property type="entry name" value="CARNITINE O-PALMITOYLTRANSFERASE 2, MITOCHONDRIAL"/>
    <property type="match status" value="1"/>
</dbReference>
<keyword evidence="4" id="KW-0808">Transferase</keyword>
<evidence type="ECO:0000256" key="9">
    <source>
        <dbReference type="PIRSR" id="PIRSR600542-1"/>
    </source>
</evidence>
<dbReference type="InterPro" id="IPR042231">
    <property type="entry name" value="Cho/carn_acyl_trans_2"/>
</dbReference>
<dbReference type="InterPro" id="IPR042572">
    <property type="entry name" value="Carn_acyl_trans_N"/>
</dbReference>
<name>A0A8J9U649_9NEOP</name>
<dbReference type="PANTHER" id="PTHR22589">
    <property type="entry name" value="CARNITINE O-ACYLTRANSFERASE"/>
    <property type="match status" value="1"/>
</dbReference>
<evidence type="ECO:0000256" key="3">
    <source>
        <dbReference type="ARBA" id="ARBA00022448"/>
    </source>
</evidence>
<protein>
    <recommendedName>
        <fullName evidence="10">Choline/carnitine acyltransferase domain-containing protein</fullName>
    </recommendedName>
</protein>
<evidence type="ECO:0000256" key="7">
    <source>
        <dbReference type="ARBA" id="ARBA00023315"/>
    </source>
</evidence>
<keyword evidence="5" id="KW-0276">Fatty acid metabolism</keyword>
<evidence type="ECO:0000256" key="2">
    <source>
        <dbReference type="ARBA" id="ARBA00005232"/>
    </source>
</evidence>
<dbReference type="FunFam" id="1.10.275.20:FF:000001">
    <property type="entry name" value="carnitine O-palmitoyltransferase 2, mitochondrial"/>
    <property type="match status" value="1"/>
</dbReference>
<dbReference type="Gene3D" id="3.30.559.10">
    <property type="entry name" value="Chloramphenicol acetyltransferase-like domain"/>
    <property type="match status" value="1"/>
</dbReference>